<evidence type="ECO:0000313" key="2">
    <source>
        <dbReference type="Proteomes" id="UP000198984"/>
    </source>
</evidence>
<sequence>MSLTKKNTAKKEATTGTITRTYVPAHQTLFPEKLKQANDVLSKTQFITKGSKSA</sequence>
<dbReference type="EMBL" id="FOBB01000002">
    <property type="protein sequence ID" value="SEL67598.1"/>
    <property type="molecule type" value="Genomic_DNA"/>
</dbReference>
<dbReference type="AlphaFoldDB" id="A0A1H7S5E4"/>
<evidence type="ECO:0000313" key="1">
    <source>
        <dbReference type="EMBL" id="SEL67598.1"/>
    </source>
</evidence>
<organism evidence="1 2">
    <name type="scientific">Chitinophaga rupis</name>
    <dbReference type="NCBI Taxonomy" id="573321"/>
    <lineage>
        <taxon>Bacteria</taxon>
        <taxon>Pseudomonadati</taxon>
        <taxon>Bacteroidota</taxon>
        <taxon>Chitinophagia</taxon>
        <taxon>Chitinophagales</taxon>
        <taxon>Chitinophagaceae</taxon>
        <taxon>Chitinophaga</taxon>
    </lineage>
</organism>
<accession>A0A1H7S5E4</accession>
<dbReference type="STRING" id="573321.SAMN04488505_102825"/>
<keyword evidence="2" id="KW-1185">Reference proteome</keyword>
<reference evidence="1 2" key="1">
    <citation type="submission" date="2016-10" db="EMBL/GenBank/DDBJ databases">
        <authorList>
            <person name="de Groot N.N."/>
        </authorList>
    </citation>
    <scope>NUCLEOTIDE SEQUENCE [LARGE SCALE GENOMIC DNA]</scope>
    <source>
        <strain evidence="1 2">DSM 21039</strain>
    </source>
</reference>
<gene>
    <name evidence="1" type="ORF">SAMN04488505_102825</name>
</gene>
<dbReference type="RefSeq" id="WP_156093011.1">
    <property type="nucleotide sequence ID" value="NZ_FOBB01000002.1"/>
</dbReference>
<name>A0A1H7S5E4_9BACT</name>
<proteinExistence type="predicted"/>
<dbReference type="Proteomes" id="UP000198984">
    <property type="component" value="Unassembled WGS sequence"/>
</dbReference>
<protein>
    <submittedName>
        <fullName evidence="1">Uncharacterized protein</fullName>
    </submittedName>
</protein>